<evidence type="ECO:0000313" key="3">
    <source>
        <dbReference type="Proteomes" id="UP000628840"/>
    </source>
</evidence>
<protein>
    <recommendedName>
        <fullName evidence="1">Pyrrolo-quinoline quinone repeat domain-containing protein</fullName>
    </recommendedName>
</protein>
<dbReference type="AlphaFoldDB" id="A0A830FB58"/>
<dbReference type="PANTHER" id="PTHR34512">
    <property type="entry name" value="CELL SURFACE PROTEIN"/>
    <property type="match status" value="1"/>
</dbReference>
<proteinExistence type="predicted"/>
<keyword evidence="3" id="KW-1185">Reference proteome</keyword>
<sequence>MTRDGGEGSSRRGSRRGFLAAVGSAATSALAGCTGVFGGGGDNDPVTVAVEPSRDLGTQGWPVSRGDARNTNAFPRGAGVGASLALDWTTTLGGNAAAIPPVVRADRVATSNGWHDAYGLRPDGSVAWTTEYPDGVTTVSPAFVGGVVALVADGDLVGLDPSDGTAVWSASLPEPDAFAWLTGTDDTVVAATDLGVAALDAADGTRRWYHRTGMETQGPPALADGVVYAASEDTYVYAFDAETGGVRWRAKTDARVGPLAVAEGRVYAAGEDGVLHAFDAADGRERWTAALAGPASTLAVTGGQVFVGVSAARRDHLRAVDADDGTLGWRADAFSGWALAAGVDVLYASVEEGDDGGLTTLGALDPTTGRVRSRLSTSGPRVYNGPAVVEGALYGAGLGKGGVLTARVTSGD</sequence>
<dbReference type="InterPro" id="IPR011047">
    <property type="entry name" value="Quinoprotein_ADH-like_sf"/>
</dbReference>
<reference evidence="2 3" key="1">
    <citation type="journal article" date="2019" name="Int. J. Syst. Evol. Microbiol.">
        <title>The Global Catalogue of Microorganisms (GCM) 10K type strain sequencing project: providing services to taxonomists for standard genome sequencing and annotation.</title>
        <authorList>
            <consortium name="The Broad Institute Genomics Platform"/>
            <consortium name="The Broad Institute Genome Sequencing Center for Infectious Disease"/>
            <person name="Wu L."/>
            <person name="Ma J."/>
        </authorList>
    </citation>
    <scope>NUCLEOTIDE SEQUENCE [LARGE SCALE GENOMIC DNA]</scope>
    <source>
        <strain evidence="2 3">JCM 19585</strain>
    </source>
</reference>
<dbReference type="PROSITE" id="PS51257">
    <property type="entry name" value="PROKAR_LIPOPROTEIN"/>
    <property type="match status" value="1"/>
</dbReference>
<dbReference type="EMBL" id="BMPF01000003">
    <property type="protein sequence ID" value="GGL37270.1"/>
    <property type="molecule type" value="Genomic_DNA"/>
</dbReference>
<dbReference type="InterPro" id="IPR015943">
    <property type="entry name" value="WD40/YVTN_repeat-like_dom_sf"/>
</dbReference>
<dbReference type="Gene3D" id="2.40.128.630">
    <property type="match status" value="1"/>
</dbReference>
<gene>
    <name evidence="2" type="ORF">GCM10009037_21010</name>
</gene>
<accession>A0A830FB58</accession>
<comment type="caution">
    <text evidence="2">The sequence shown here is derived from an EMBL/GenBank/DDBJ whole genome shotgun (WGS) entry which is preliminary data.</text>
</comment>
<dbReference type="PANTHER" id="PTHR34512:SF30">
    <property type="entry name" value="OUTER MEMBRANE PROTEIN ASSEMBLY FACTOR BAMB"/>
    <property type="match status" value="1"/>
</dbReference>
<dbReference type="SUPFAM" id="SSF50998">
    <property type="entry name" value="Quinoprotein alcohol dehydrogenase-like"/>
    <property type="match status" value="2"/>
</dbReference>
<dbReference type="Pfam" id="PF13360">
    <property type="entry name" value="PQQ_2"/>
    <property type="match status" value="2"/>
</dbReference>
<dbReference type="Gene3D" id="2.130.10.10">
    <property type="entry name" value="YVTN repeat-like/Quinoprotein amine dehydrogenase"/>
    <property type="match status" value="1"/>
</dbReference>
<feature type="domain" description="Pyrrolo-quinoline quinone repeat" evidence="1">
    <location>
        <begin position="88"/>
        <end position="176"/>
    </location>
</feature>
<dbReference type="InterPro" id="IPR002372">
    <property type="entry name" value="PQQ_rpt_dom"/>
</dbReference>
<dbReference type="SMART" id="SM00564">
    <property type="entry name" value="PQQ"/>
    <property type="match status" value="6"/>
</dbReference>
<dbReference type="Proteomes" id="UP000628840">
    <property type="component" value="Unassembled WGS sequence"/>
</dbReference>
<dbReference type="InterPro" id="IPR018391">
    <property type="entry name" value="PQQ_b-propeller_rpt"/>
</dbReference>
<feature type="domain" description="Pyrrolo-quinoline quinone repeat" evidence="1">
    <location>
        <begin position="196"/>
        <end position="305"/>
    </location>
</feature>
<evidence type="ECO:0000313" key="2">
    <source>
        <dbReference type="EMBL" id="GGL37270.1"/>
    </source>
</evidence>
<dbReference type="OrthoDB" id="145878at2157"/>
<evidence type="ECO:0000259" key="1">
    <source>
        <dbReference type="Pfam" id="PF13360"/>
    </source>
</evidence>
<name>A0A830FB58_9EURY</name>
<dbReference type="RefSeq" id="WP_188883706.1">
    <property type="nucleotide sequence ID" value="NZ_BMPF01000003.1"/>
</dbReference>
<organism evidence="2 3">
    <name type="scientific">Halarchaeum grantii</name>
    <dbReference type="NCBI Taxonomy" id="1193105"/>
    <lineage>
        <taxon>Archaea</taxon>
        <taxon>Methanobacteriati</taxon>
        <taxon>Methanobacteriota</taxon>
        <taxon>Stenosarchaea group</taxon>
        <taxon>Halobacteria</taxon>
        <taxon>Halobacteriales</taxon>
        <taxon>Halobacteriaceae</taxon>
    </lineage>
</organism>